<dbReference type="Pfam" id="PF00472">
    <property type="entry name" value="RF-1"/>
    <property type="match status" value="1"/>
</dbReference>
<evidence type="ECO:0000256" key="2">
    <source>
        <dbReference type="SAM" id="MobiDB-lite"/>
    </source>
</evidence>
<dbReference type="PANTHER" id="PTHR47814:SF1">
    <property type="entry name" value="PEPTIDYL-TRNA HYDROLASE ARFB"/>
    <property type="match status" value="1"/>
</dbReference>
<dbReference type="GO" id="GO:0004045">
    <property type="term" value="F:peptidyl-tRNA hydrolase activity"/>
    <property type="evidence" value="ECO:0007669"/>
    <property type="project" value="TreeGrafter"/>
</dbReference>
<dbReference type="NCBIfam" id="NF006718">
    <property type="entry name" value="PRK09256.1"/>
    <property type="match status" value="1"/>
</dbReference>
<dbReference type="PANTHER" id="PTHR47814">
    <property type="entry name" value="PEPTIDYL-TRNA HYDROLASE ARFB"/>
    <property type="match status" value="1"/>
</dbReference>
<feature type="domain" description="Prokaryotic-type class I peptide chain release factors" evidence="3">
    <location>
        <begin position="5"/>
        <end position="130"/>
    </location>
</feature>
<evidence type="ECO:0000313" key="5">
    <source>
        <dbReference type="Proteomes" id="UP000642748"/>
    </source>
</evidence>
<accession>A0A8J3QUV3</accession>
<feature type="compositionally biased region" description="Basic residues" evidence="2">
    <location>
        <begin position="118"/>
        <end position="135"/>
    </location>
</feature>
<evidence type="ECO:0000313" key="4">
    <source>
        <dbReference type="EMBL" id="GIH16532.1"/>
    </source>
</evidence>
<dbReference type="GO" id="GO:0072344">
    <property type="term" value="P:rescue of stalled ribosome"/>
    <property type="evidence" value="ECO:0007669"/>
    <property type="project" value="TreeGrafter"/>
</dbReference>
<evidence type="ECO:0000256" key="1">
    <source>
        <dbReference type="ARBA" id="ARBA00010835"/>
    </source>
</evidence>
<dbReference type="SUPFAM" id="SSF75620">
    <property type="entry name" value="Release factor"/>
    <property type="match status" value="1"/>
</dbReference>
<dbReference type="Proteomes" id="UP000642748">
    <property type="component" value="Unassembled WGS sequence"/>
</dbReference>
<comment type="caution">
    <text evidence="4">The sequence shown here is derived from an EMBL/GenBank/DDBJ whole genome shotgun (WGS) entry which is preliminary data.</text>
</comment>
<dbReference type="AlphaFoldDB" id="A0A8J3QUV3"/>
<name>A0A8J3QUV3_9ACTN</name>
<keyword evidence="4" id="KW-0378">Hydrolase</keyword>
<dbReference type="EMBL" id="BONZ01000043">
    <property type="protein sequence ID" value="GIH16532.1"/>
    <property type="molecule type" value="Genomic_DNA"/>
</dbReference>
<dbReference type="InterPro" id="IPR000352">
    <property type="entry name" value="Pep_chain_release_fac_I"/>
</dbReference>
<gene>
    <name evidence="4" type="ORF">Raf01_47040</name>
</gene>
<sequence length="135" mass="14914">MTGSLAIPRTELTWRFSRSGGPGGQSVNTADSRVELRFDLAGTDSIPDYLKTRALQRLQSRLVDGAIVVTASEHRSQLQNRRAAEARLVALLADAVAAPAKPRRATRPSRASVERRIASKKRRSQTKHLRRETGE</sequence>
<dbReference type="GO" id="GO:0003747">
    <property type="term" value="F:translation release factor activity"/>
    <property type="evidence" value="ECO:0007669"/>
    <property type="project" value="InterPro"/>
</dbReference>
<feature type="region of interest" description="Disordered" evidence="2">
    <location>
        <begin position="98"/>
        <end position="135"/>
    </location>
</feature>
<evidence type="ECO:0000259" key="3">
    <source>
        <dbReference type="Pfam" id="PF00472"/>
    </source>
</evidence>
<dbReference type="InterPro" id="IPR045853">
    <property type="entry name" value="Pep_chain_release_fac_I_sf"/>
</dbReference>
<dbReference type="GO" id="GO:0043022">
    <property type="term" value="F:ribosome binding"/>
    <property type="evidence" value="ECO:0007669"/>
    <property type="project" value="TreeGrafter"/>
</dbReference>
<protein>
    <submittedName>
        <fullName evidence="4">Aminoacyl-tRNA hydrolase</fullName>
    </submittedName>
</protein>
<organism evidence="4 5">
    <name type="scientific">Rugosimonospora africana</name>
    <dbReference type="NCBI Taxonomy" id="556532"/>
    <lineage>
        <taxon>Bacteria</taxon>
        <taxon>Bacillati</taxon>
        <taxon>Actinomycetota</taxon>
        <taxon>Actinomycetes</taxon>
        <taxon>Micromonosporales</taxon>
        <taxon>Micromonosporaceae</taxon>
        <taxon>Rugosimonospora</taxon>
    </lineage>
</organism>
<comment type="similarity">
    <text evidence="1">Belongs to the prokaryotic/mitochondrial release factor family.</text>
</comment>
<proteinExistence type="inferred from homology"/>
<dbReference type="Gene3D" id="3.30.160.20">
    <property type="match status" value="1"/>
</dbReference>
<keyword evidence="5" id="KW-1185">Reference proteome</keyword>
<reference evidence="4" key="1">
    <citation type="submission" date="2021-01" db="EMBL/GenBank/DDBJ databases">
        <title>Whole genome shotgun sequence of Rugosimonospora africana NBRC 104875.</title>
        <authorList>
            <person name="Komaki H."/>
            <person name="Tamura T."/>
        </authorList>
    </citation>
    <scope>NUCLEOTIDE SEQUENCE</scope>
    <source>
        <strain evidence="4">NBRC 104875</strain>
    </source>
</reference>